<accession>A0ABQ9H8N1</accession>
<name>A0ABQ9H8N1_9NEOP</name>
<protein>
    <submittedName>
        <fullName evidence="2">Uncharacterized protein</fullName>
    </submittedName>
</protein>
<keyword evidence="3" id="KW-1185">Reference proteome</keyword>
<feature type="region of interest" description="Disordered" evidence="1">
    <location>
        <begin position="44"/>
        <end position="64"/>
    </location>
</feature>
<gene>
    <name evidence="2" type="ORF">PR048_016933</name>
</gene>
<organism evidence="2 3">
    <name type="scientific">Dryococelus australis</name>
    <dbReference type="NCBI Taxonomy" id="614101"/>
    <lineage>
        <taxon>Eukaryota</taxon>
        <taxon>Metazoa</taxon>
        <taxon>Ecdysozoa</taxon>
        <taxon>Arthropoda</taxon>
        <taxon>Hexapoda</taxon>
        <taxon>Insecta</taxon>
        <taxon>Pterygota</taxon>
        <taxon>Neoptera</taxon>
        <taxon>Polyneoptera</taxon>
        <taxon>Phasmatodea</taxon>
        <taxon>Verophasmatodea</taxon>
        <taxon>Anareolatae</taxon>
        <taxon>Phasmatidae</taxon>
        <taxon>Eurycanthinae</taxon>
        <taxon>Dryococelus</taxon>
    </lineage>
</organism>
<evidence type="ECO:0000313" key="2">
    <source>
        <dbReference type="EMBL" id="KAJ8880463.1"/>
    </source>
</evidence>
<comment type="caution">
    <text evidence="2">The sequence shown here is derived from an EMBL/GenBank/DDBJ whole genome shotgun (WGS) entry which is preliminary data.</text>
</comment>
<dbReference type="EMBL" id="JARBHB010000006">
    <property type="protein sequence ID" value="KAJ8880463.1"/>
    <property type="molecule type" value="Genomic_DNA"/>
</dbReference>
<dbReference type="Proteomes" id="UP001159363">
    <property type="component" value="Chromosome 5"/>
</dbReference>
<sequence>MENHWLAVKSIYLEQRSWLHLKSVENDCFSEQVHWGYSEPEEKDSALVPAPNASIKNRKPQPRFKPRSSAAEIYVLNSPPTKANRIESQAWSPDFRKWESCLTMPLIGGFSRDLPFPPPLHFRHRTIFASITLIGSQDLVVESRPNLFTSFHFYALSNLS</sequence>
<proteinExistence type="predicted"/>
<evidence type="ECO:0000256" key="1">
    <source>
        <dbReference type="SAM" id="MobiDB-lite"/>
    </source>
</evidence>
<evidence type="ECO:0000313" key="3">
    <source>
        <dbReference type="Proteomes" id="UP001159363"/>
    </source>
</evidence>
<reference evidence="2 3" key="1">
    <citation type="submission" date="2023-02" db="EMBL/GenBank/DDBJ databases">
        <title>LHISI_Scaffold_Assembly.</title>
        <authorList>
            <person name="Stuart O.P."/>
            <person name="Cleave R."/>
            <person name="Magrath M.J.L."/>
            <person name="Mikheyev A.S."/>
        </authorList>
    </citation>
    <scope>NUCLEOTIDE SEQUENCE [LARGE SCALE GENOMIC DNA]</scope>
    <source>
        <strain evidence="2">Daus_M_001</strain>
        <tissue evidence="2">Leg muscle</tissue>
    </source>
</reference>